<dbReference type="Proteomes" id="UP000683360">
    <property type="component" value="Unassembled WGS sequence"/>
</dbReference>
<organism evidence="2 3">
    <name type="scientific">Mytilus edulis</name>
    <name type="common">Blue mussel</name>
    <dbReference type="NCBI Taxonomy" id="6550"/>
    <lineage>
        <taxon>Eukaryota</taxon>
        <taxon>Metazoa</taxon>
        <taxon>Spiralia</taxon>
        <taxon>Lophotrochozoa</taxon>
        <taxon>Mollusca</taxon>
        <taxon>Bivalvia</taxon>
        <taxon>Autobranchia</taxon>
        <taxon>Pteriomorphia</taxon>
        <taxon>Mytilida</taxon>
        <taxon>Mytiloidea</taxon>
        <taxon>Mytilidae</taxon>
        <taxon>Mytilinae</taxon>
        <taxon>Mytilus</taxon>
    </lineage>
</organism>
<reference evidence="2" key="1">
    <citation type="submission" date="2021-03" db="EMBL/GenBank/DDBJ databases">
        <authorList>
            <person name="Bekaert M."/>
        </authorList>
    </citation>
    <scope>NUCLEOTIDE SEQUENCE</scope>
</reference>
<dbReference type="AlphaFoldDB" id="A0A8S3U0M5"/>
<accession>A0A8S3U0M5</accession>
<gene>
    <name evidence="2" type="ORF">MEDL_52121</name>
</gene>
<evidence type="ECO:0000256" key="1">
    <source>
        <dbReference type="SAM" id="MobiDB-lite"/>
    </source>
</evidence>
<evidence type="ECO:0000313" key="2">
    <source>
        <dbReference type="EMBL" id="CAG2239773.1"/>
    </source>
</evidence>
<name>A0A8S3U0M5_MYTED</name>
<protein>
    <submittedName>
        <fullName evidence="2">Uncharacterized protein</fullName>
    </submittedName>
</protein>
<feature type="compositionally biased region" description="Basic and acidic residues" evidence="1">
    <location>
        <begin position="29"/>
        <end position="51"/>
    </location>
</feature>
<feature type="region of interest" description="Disordered" evidence="1">
    <location>
        <begin position="1"/>
        <end position="95"/>
    </location>
</feature>
<evidence type="ECO:0000313" key="3">
    <source>
        <dbReference type="Proteomes" id="UP000683360"/>
    </source>
</evidence>
<dbReference type="OrthoDB" id="6162037at2759"/>
<comment type="caution">
    <text evidence="2">The sequence shown here is derived from an EMBL/GenBank/DDBJ whole genome shotgun (WGS) entry which is preliminary data.</text>
</comment>
<keyword evidence="3" id="KW-1185">Reference proteome</keyword>
<proteinExistence type="predicted"/>
<sequence length="159" mass="17959">MTEVTVHRTLCKDKEIYTASSPKSSVAGDARDKMAEPKSWRKTSSRSETENPQKSSSRFSKYAKGNESDSDENNNDHLKSLFGDDVETKKETSSGGLILDKSQIDILSGSWRCKNPERLTAYNDEYRHSFPVHEKTSDILEVPSLDNMVPDLLVKNAWE</sequence>
<dbReference type="EMBL" id="CAJPWZ010002535">
    <property type="protein sequence ID" value="CAG2239773.1"/>
    <property type="molecule type" value="Genomic_DNA"/>
</dbReference>